<evidence type="ECO:0000256" key="1">
    <source>
        <dbReference type="ARBA" id="ARBA00004571"/>
    </source>
</evidence>
<evidence type="ECO:0000256" key="14">
    <source>
        <dbReference type="PROSITE-ProRule" id="PRU01360"/>
    </source>
</evidence>
<evidence type="ECO:0000256" key="10">
    <source>
        <dbReference type="ARBA" id="ARBA00023077"/>
    </source>
</evidence>
<name>A0ABV3ZGS6_9BACT</name>
<evidence type="ECO:0000256" key="15">
    <source>
        <dbReference type="RuleBase" id="RU003357"/>
    </source>
</evidence>
<accession>A0ABV3ZGS6</accession>
<dbReference type="Proteomes" id="UP001560573">
    <property type="component" value="Unassembled WGS sequence"/>
</dbReference>
<dbReference type="InterPro" id="IPR039426">
    <property type="entry name" value="TonB-dep_rcpt-like"/>
</dbReference>
<comment type="subcellular location">
    <subcellularLocation>
        <location evidence="1 14">Cell outer membrane</location>
        <topology evidence="1 14">Multi-pass membrane protein</topology>
    </subcellularLocation>
</comment>
<proteinExistence type="inferred from homology"/>
<keyword evidence="13 14" id="KW-0998">Cell outer membrane</keyword>
<dbReference type="Gene3D" id="2.40.170.20">
    <property type="entry name" value="TonB-dependent receptor, beta-barrel domain"/>
    <property type="match status" value="1"/>
</dbReference>
<evidence type="ECO:0000256" key="12">
    <source>
        <dbReference type="ARBA" id="ARBA00023170"/>
    </source>
</evidence>
<keyword evidence="11 14" id="KW-0472">Membrane</keyword>
<dbReference type="PANTHER" id="PTHR32552:SF68">
    <property type="entry name" value="FERRICHROME OUTER MEMBRANE TRANSPORTER_PHAGE RECEPTOR"/>
    <property type="match status" value="1"/>
</dbReference>
<evidence type="ECO:0000256" key="9">
    <source>
        <dbReference type="ARBA" id="ARBA00023065"/>
    </source>
</evidence>
<evidence type="ECO:0000259" key="18">
    <source>
        <dbReference type="Pfam" id="PF07715"/>
    </source>
</evidence>
<dbReference type="CDD" id="cd01347">
    <property type="entry name" value="ligand_gated_channel"/>
    <property type="match status" value="1"/>
</dbReference>
<dbReference type="PROSITE" id="PS52016">
    <property type="entry name" value="TONB_DEPENDENT_REC_3"/>
    <property type="match status" value="1"/>
</dbReference>
<feature type="signal peptide" evidence="16">
    <location>
        <begin position="1"/>
        <end position="18"/>
    </location>
</feature>
<evidence type="ECO:0000313" key="20">
    <source>
        <dbReference type="Proteomes" id="UP001560573"/>
    </source>
</evidence>
<dbReference type="Pfam" id="PF07715">
    <property type="entry name" value="Plug"/>
    <property type="match status" value="1"/>
</dbReference>
<gene>
    <name evidence="19" type="ORF">QTN47_16455</name>
</gene>
<evidence type="ECO:0000256" key="2">
    <source>
        <dbReference type="ARBA" id="ARBA00009810"/>
    </source>
</evidence>
<dbReference type="InterPro" id="IPR037066">
    <property type="entry name" value="Plug_dom_sf"/>
</dbReference>
<dbReference type="NCBIfam" id="TIGR01783">
    <property type="entry name" value="TonB-siderophor"/>
    <property type="match status" value="1"/>
</dbReference>
<dbReference type="Gene3D" id="2.60.40.1120">
    <property type="entry name" value="Carboxypeptidase-like, regulatory domain"/>
    <property type="match status" value="1"/>
</dbReference>
<keyword evidence="20" id="KW-1185">Reference proteome</keyword>
<dbReference type="Pfam" id="PF13715">
    <property type="entry name" value="CarbopepD_reg_2"/>
    <property type="match status" value="1"/>
</dbReference>
<dbReference type="InterPro" id="IPR012910">
    <property type="entry name" value="Plug_dom"/>
</dbReference>
<dbReference type="EMBL" id="JAULBC010000005">
    <property type="protein sequence ID" value="MEX6689102.1"/>
    <property type="molecule type" value="Genomic_DNA"/>
</dbReference>
<evidence type="ECO:0000256" key="7">
    <source>
        <dbReference type="ARBA" id="ARBA00022729"/>
    </source>
</evidence>
<sequence>MKNIVFFFCALGTGIVSANAQNAIVKGKVVTTDGRPAESVAVVLKESRKSTISNEDGTFSFKNVKQGKYTVVVSHTGLQTKEQNINIQTSDETLQLDFTLAETAQQLDEVIISGRRSTNIRTVSVGKIPISPMDLPQSVAVIGEGTITNQQAMRLSDVIKNVNGVYLGTTRGSTQEAFYARGYSFGSGNMFKNGFRVNSGAMPEVSSLDRVEILKGSASILYGNVAPGGILNMVTKQPKFETGGEVSMRIGSYSLYKPSFDVYGPINSKIAYRVNGTYENAKSYRDVVKSERYYINPSLLFKLGKRTELLVQGDYLHHNFTPDFGIGSIGDTAIAPLPHNRFLGTNWQYTKTDQSTAGFNLKHQLSDRWTLNVGGSYQSYKRDYYSTERIQIKSNGDWARPINRLNSNEKYYVAQADINGKFKTGKIEHTLLTGIDADRYYTTNYAYDIAGIKSGIYDTINIFDNGKYTARTDMPDATKSKVGHQPTNRFGVYAQDLISLSSKLKVLVGLRWSYQNALAPDTLAYASGKTTVGKDKIDKAFSPRVGIVYKPFSTTSVFASYSNSFVPNTGTDIYGGQLDPSIIDQFEVGIKNDFLKGLLSVNVTAYRIINHNLAQTAQFDSLGNPNSNTNLKQLAGETTSDGIELDVVAHPVKGLDVLAGYSYNNMRYTKTPDAKGNYVEGQRLVNTPANTANGSVFYTFQNKLRGFKVGATVVYIGKRYGGWNDTKQQTQTYSRLIPVDGFTTLDFSAGYTYKKVSLLAKISNVTNALNYYVHENYSINPIPPRQFVATVAYRF</sequence>
<evidence type="ECO:0000256" key="5">
    <source>
        <dbReference type="ARBA" id="ARBA00022496"/>
    </source>
</evidence>
<evidence type="ECO:0000256" key="4">
    <source>
        <dbReference type="ARBA" id="ARBA00022452"/>
    </source>
</evidence>
<evidence type="ECO:0000256" key="6">
    <source>
        <dbReference type="ARBA" id="ARBA00022692"/>
    </source>
</evidence>
<dbReference type="InterPro" id="IPR008969">
    <property type="entry name" value="CarboxyPept-like_regulatory"/>
</dbReference>
<dbReference type="RefSeq" id="WP_369330510.1">
    <property type="nucleotide sequence ID" value="NZ_JAULBC010000005.1"/>
</dbReference>
<comment type="similarity">
    <text evidence="2 14 15">Belongs to the TonB-dependent receptor family.</text>
</comment>
<keyword evidence="10 15" id="KW-0798">TonB box</keyword>
<dbReference type="SUPFAM" id="SSF49464">
    <property type="entry name" value="Carboxypeptidase regulatory domain-like"/>
    <property type="match status" value="1"/>
</dbReference>
<evidence type="ECO:0000313" key="19">
    <source>
        <dbReference type="EMBL" id="MEX6689102.1"/>
    </source>
</evidence>
<feature type="domain" description="TonB-dependent receptor-like beta-barrel" evidence="17">
    <location>
        <begin position="310"/>
        <end position="765"/>
    </location>
</feature>
<keyword evidence="3 14" id="KW-0813">Transport</keyword>
<dbReference type="Gene3D" id="2.170.130.10">
    <property type="entry name" value="TonB-dependent receptor, plug domain"/>
    <property type="match status" value="1"/>
</dbReference>
<protein>
    <submittedName>
        <fullName evidence="19">TonB-dependent receptor</fullName>
    </submittedName>
</protein>
<keyword evidence="9" id="KW-0406">Ion transport</keyword>
<evidence type="ECO:0000256" key="8">
    <source>
        <dbReference type="ARBA" id="ARBA00023004"/>
    </source>
</evidence>
<feature type="chain" id="PRO_5046632911" evidence="16">
    <location>
        <begin position="19"/>
        <end position="795"/>
    </location>
</feature>
<dbReference type="Pfam" id="PF00593">
    <property type="entry name" value="TonB_dep_Rec_b-barrel"/>
    <property type="match status" value="1"/>
</dbReference>
<dbReference type="SUPFAM" id="SSF56935">
    <property type="entry name" value="Porins"/>
    <property type="match status" value="1"/>
</dbReference>
<keyword evidence="7 16" id="KW-0732">Signal</keyword>
<dbReference type="InterPro" id="IPR010105">
    <property type="entry name" value="TonB_sidphr_rcpt"/>
</dbReference>
<feature type="domain" description="TonB-dependent receptor plug" evidence="18">
    <location>
        <begin position="132"/>
        <end position="230"/>
    </location>
</feature>
<organism evidence="19 20">
    <name type="scientific">Danxiaibacter flavus</name>
    <dbReference type="NCBI Taxonomy" id="3049108"/>
    <lineage>
        <taxon>Bacteria</taxon>
        <taxon>Pseudomonadati</taxon>
        <taxon>Bacteroidota</taxon>
        <taxon>Chitinophagia</taxon>
        <taxon>Chitinophagales</taxon>
        <taxon>Chitinophagaceae</taxon>
        <taxon>Danxiaibacter</taxon>
    </lineage>
</organism>
<keyword evidence="5" id="KW-0410">Iron transport</keyword>
<reference evidence="19 20" key="1">
    <citation type="submission" date="2023-07" db="EMBL/GenBank/DDBJ databases">
        <authorList>
            <person name="Lian W.-H."/>
        </authorList>
    </citation>
    <scope>NUCLEOTIDE SEQUENCE [LARGE SCALE GENOMIC DNA]</scope>
    <source>
        <strain evidence="19 20">SYSU DXS3180</strain>
    </source>
</reference>
<dbReference type="PANTHER" id="PTHR32552">
    <property type="entry name" value="FERRICHROME IRON RECEPTOR-RELATED"/>
    <property type="match status" value="1"/>
</dbReference>
<evidence type="ECO:0000259" key="17">
    <source>
        <dbReference type="Pfam" id="PF00593"/>
    </source>
</evidence>
<keyword evidence="6 14" id="KW-0812">Transmembrane</keyword>
<evidence type="ECO:0000256" key="16">
    <source>
        <dbReference type="SAM" id="SignalP"/>
    </source>
</evidence>
<dbReference type="InterPro" id="IPR000531">
    <property type="entry name" value="Beta-barrel_TonB"/>
</dbReference>
<dbReference type="InterPro" id="IPR036942">
    <property type="entry name" value="Beta-barrel_TonB_sf"/>
</dbReference>
<evidence type="ECO:0000256" key="3">
    <source>
        <dbReference type="ARBA" id="ARBA00022448"/>
    </source>
</evidence>
<keyword evidence="8" id="KW-0408">Iron</keyword>
<evidence type="ECO:0000256" key="11">
    <source>
        <dbReference type="ARBA" id="ARBA00023136"/>
    </source>
</evidence>
<evidence type="ECO:0000256" key="13">
    <source>
        <dbReference type="ARBA" id="ARBA00023237"/>
    </source>
</evidence>
<keyword evidence="4 14" id="KW-1134">Transmembrane beta strand</keyword>
<keyword evidence="12 19" id="KW-0675">Receptor</keyword>
<comment type="caution">
    <text evidence="19">The sequence shown here is derived from an EMBL/GenBank/DDBJ whole genome shotgun (WGS) entry which is preliminary data.</text>
</comment>